<evidence type="ECO:0000256" key="1">
    <source>
        <dbReference type="SAM" id="Phobius"/>
    </source>
</evidence>
<name>A0A068YHI9_ECHMU</name>
<dbReference type="OrthoDB" id="1508846at2759"/>
<keyword evidence="1" id="KW-0812">Transmembrane</keyword>
<feature type="transmembrane region" description="Helical" evidence="1">
    <location>
        <begin position="6"/>
        <end position="27"/>
    </location>
</feature>
<accession>A0A068YHI9</accession>
<protein>
    <submittedName>
        <fullName evidence="2">ATPase V0 complex subunit E</fullName>
    </submittedName>
</protein>
<reference evidence="2" key="2">
    <citation type="submission" date="2015-11" db="EMBL/GenBank/DDBJ databases">
        <authorList>
            <person name="Zhang Y."/>
            <person name="Guo Z."/>
        </authorList>
    </citation>
    <scope>NUCLEOTIDE SEQUENCE</scope>
</reference>
<keyword evidence="1" id="KW-1133">Transmembrane helix</keyword>
<sequence length="67" mass="7733">MTPGFYIPVGVVTGFWVLLAILGCLCAPKSPHKDWLIFFIAQWHPFYGPVVSTKTLRVMQIDWKPKW</sequence>
<dbReference type="Proteomes" id="UP000017246">
    <property type="component" value="Unassembled WGS sequence"/>
</dbReference>
<evidence type="ECO:0000313" key="3">
    <source>
        <dbReference type="Proteomes" id="UP000017246"/>
    </source>
</evidence>
<dbReference type="EMBL" id="LN902848">
    <property type="protein sequence ID" value="CDS41688.1"/>
    <property type="molecule type" value="Genomic_DNA"/>
</dbReference>
<dbReference type="AlphaFoldDB" id="A0A068YHI9"/>
<proteinExistence type="predicted"/>
<reference evidence="2" key="1">
    <citation type="journal article" date="2013" name="Nature">
        <title>The genomes of four tapeworm species reveal adaptations to parasitism.</title>
        <authorList>
            <person name="Tsai I.J."/>
            <person name="Zarowiecki M."/>
            <person name="Holroyd N."/>
            <person name="Garciarrubio A."/>
            <person name="Sanchez-Flores A."/>
            <person name="Brooks K.L."/>
            <person name="Tracey A."/>
            <person name="Bobes R.J."/>
            <person name="Fragoso G."/>
            <person name="Sciutto E."/>
            <person name="Aslett M."/>
            <person name="Beasley H."/>
            <person name="Bennett H.M."/>
            <person name="Cai J."/>
            <person name="Camicia F."/>
            <person name="Clark R."/>
            <person name="Cucher M."/>
            <person name="De Silva N."/>
            <person name="Day T.A."/>
            <person name="Deplazes P."/>
            <person name="Estrada K."/>
            <person name="Fernandez C."/>
            <person name="Holland P.W."/>
            <person name="Hou J."/>
            <person name="Hu S."/>
            <person name="Huckvale T."/>
            <person name="Hung S.S."/>
            <person name="Kamenetzky L."/>
            <person name="Keane J.A."/>
            <person name="Kiss F."/>
            <person name="Koziol U."/>
            <person name="Lambert O."/>
            <person name="Liu K."/>
            <person name="Luo X."/>
            <person name="Luo Y."/>
            <person name="Macchiaroli N."/>
            <person name="Nichol S."/>
            <person name="Paps J."/>
            <person name="Parkinson J."/>
            <person name="Pouchkina-Stantcheva N."/>
            <person name="Riddiford N."/>
            <person name="Rosenzvit M."/>
            <person name="Salinas G."/>
            <person name="Wasmuth J.D."/>
            <person name="Zamanian M."/>
            <person name="Zheng Y."/>
            <person name="Cai X."/>
            <person name="Soberon X."/>
            <person name="Olson P.D."/>
            <person name="Laclette J.P."/>
            <person name="Brehm K."/>
            <person name="Berriman M."/>
            <person name="Garciarrubio A."/>
            <person name="Bobes R.J."/>
            <person name="Fragoso G."/>
            <person name="Sanchez-Flores A."/>
            <person name="Estrada K."/>
            <person name="Cevallos M.A."/>
            <person name="Morett E."/>
            <person name="Gonzalez V."/>
            <person name="Portillo T."/>
            <person name="Ochoa-Leyva A."/>
            <person name="Jose M.V."/>
            <person name="Sciutto E."/>
            <person name="Landa A."/>
            <person name="Jimenez L."/>
            <person name="Valdes V."/>
            <person name="Carrero J.C."/>
            <person name="Larralde C."/>
            <person name="Morales-Montor J."/>
            <person name="Limon-Lason J."/>
            <person name="Soberon X."/>
            <person name="Laclette J.P."/>
        </authorList>
    </citation>
    <scope>NUCLEOTIDE SEQUENCE [LARGE SCALE GENOMIC DNA]</scope>
</reference>
<gene>
    <name evidence="2" type="ORF">EmuJ_000936100</name>
</gene>
<evidence type="ECO:0000313" key="2">
    <source>
        <dbReference type="EMBL" id="CDS41688.1"/>
    </source>
</evidence>
<organism evidence="2 3">
    <name type="scientific">Echinococcus multilocularis</name>
    <name type="common">Fox tapeworm</name>
    <dbReference type="NCBI Taxonomy" id="6211"/>
    <lineage>
        <taxon>Eukaryota</taxon>
        <taxon>Metazoa</taxon>
        <taxon>Spiralia</taxon>
        <taxon>Lophotrochozoa</taxon>
        <taxon>Platyhelminthes</taxon>
        <taxon>Cestoda</taxon>
        <taxon>Eucestoda</taxon>
        <taxon>Cyclophyllidea</taxon>
        <taxon>Taeniidae</taxon>
        <taxon>Echinococcus</taxon>
    </lineage>
</organism>
<keyword evidence="1" id="KW-0472">Membrane</keyword>
<keyword evidence="3" id="KW-1185">Reference proteome</keyword>